<comment type="caution">
    <text evidence="7">The sequence shown here is derived from an EMBL/GenBank/DDBJ whole genome shotgun (WGS) entry which is preliminary data.</text>
</comment>
<dbReference type="Proteomes" id="UP000626092">
    <property type="component" value="Unassembled WGS sequence"/>
</dbReference>
<evidence type="ECO:0000256" key="4">
    <source>
        <dbReference type="ARBA" id="ARBA00013189"/>
    </source>
</evidence>
<organism evidence="7 8">
    <name type="scientific">Rhododendron simsii</name>
    <name type="common">Sims's rhododendron</name>
    <dbReference type="NCBI Taxonomy" id="118357"/>
    <lineage>
        <taxon>Eukaryota</taxon>
        <taxon>Viridiplantae</taxon>
        <taxon>Streptophyta</taxon>
        <taxon>Embryophyta</taxon>
        <taxon>Tracheophyta</taxon>
        <taxon>Spermatophyta</taxon>
        <taxon>Magnoliopsida</taxon>
        <taxon>eudicotyledons</taxon>
        <taxon>Gunneridae</taxon>
        <taxon>Pentapetalae</taxon>
        <taxon>asterids</taxon>
        <taxon>Ericales</taxon>
        <taxon>Ericaceae</taxon>
        <taxon>Ericoideae</taxon>
        <taxon>Rhodoreae</taxon>
        <taxon>Rhododendron</taxon>
    </lineage>
</organism>
<comment type="cofactor">
    <cofactor evidence="2">
        <name>NAD(+)</name>
        <dbReference type="ChEBI" id="CHEBI:57540"/>
    </cofactor>
</comment>
<accession>A0A834FWD9</accession>
<dbReference type="GO" id="GO:0005829">
    <property type="term" value="C:cytosol"/>
    <property type="evidence" value="ECO:0007669"/>
    <property type="project" value="TreeGrafter"/>
</dbReference>
<comment type="pathway">
    <text evidence="3">Carbohydrate metabolism; galactose metabolism.</text>
</comment>
<dbReference type="PANTHER" id="PTHR43725">
    <property type="entry name" value="UDP-GLUCOSE 4-EPIMERASE"/>
    <property type="match status" value="1"/>
</dbReference>
<evidence type="ECO:0000256" key="5">
    <source>
        <dbReference type="ARBA" id="ARBA00023027"/>
    </source>
</evidence>
<gene>
    <name evidence="7" type="ORF">RHSIM_RhsimUnG0049300</name>
</gene>
<dbReference type="EC" id="5.1.3.2" evidence="4"/>
<evidence type="ECO:0000256" key="1">
    <source>
        <dbReference type="ARBA" id="ARBA00000083"/>
    </source>
</evidence>
<dbReference type="Gene3D" id="3.40.50.720">
    <property type="entry name" value="NAD(P)-binding Rossmann-like Domain"/>
    <property type="match status" value="1"/>
</dbReference>
<evidence type="ECO:0000256" key="6">
    <source>
        <dbReference type="ARBA" id="ARBA00023235"/>
    </source>
</evidence>
<evidence type="ECO:0000256" key="3">
    <source>
        <dbReference type="ARBA" id="ARBA00004947"/>
    </source>
</evidence>
<dbReference type="AlphaFoldDB" id="A0A834FWD9"/>
<keyword evidence="6" id="KW-0413">Isomerase</keyword>
<keyword evidence="8" id="KW-1185">Reference proteome</keyword>
<evidence type="ECO:0000313" key="8">
    <source>
        <dbReference type="Proteomes" id="UP000626092"/>
    </source>
</evidence>
<keyword evidence="5" id="KW-0520">NAD</keyword>
<dbReference type="EMBL" id="WJXA01000128">
    <property type="protein sequence ID" value="KAF7115701.1"/>
    <property type="molecule type" value="Genomic_DNA"/>
</dbReference>
<evidence type="ECO:0000256" key="2">
    <source>
        <dbReference type="ARBA" id="ARBA00001911"/>
    </source>
</evidence>
<name>A0A834FWD9_RHOSS</name>
<proteinExistence type="predicted"/>
<dbReference type="GO" id="GO:0005996">
    <property type="term" value="P:monosaccharide metabolic process"/>
    <property type="evidence" value="ECO:0007669"/>
    <property type="project" value="TreeGrafter"/>
</dbReference>
<evidence type="ECO:0000313" key="7">
    <source>
        <dbReference type="EMBL" id="KAF7115701.1"/>
    </source>
</evidence>
<dbReference type="PANTHER" id="PTHR43725:SF47">
    <property type="entry name" value="UDP-GLUCOSE 4-EPIMERASE"/>
    <property type="match status" value="1"/>
</dbReference>
<dbReference type="SUPFAM" id="SSF51735">
    <property type="entry name" value="NAD(P)-binding Rossmann-fold domains"/>
    <property type="match status" value="1"/>
</dbReference>
<sequence>MDRWETVGEEVEGIKSCGVGRIGSTIKVPNVASKQPIIRASMGNGIQDGDQVTSPLPAHSPQLDGLTRFGELTNSFPSCSASFQLVFSSSATIYGWPKVVPCTEEFALSAANPYGRTKFANRRAGDAEIVYASTDKAEHELNWKLTSGICRFFVTNIDP</sequence>
<reference evidence="7" key="1">
    <citation type="submission" date="2019-11" db="EMBL/GenBank/DDBJ databases">
        <authorList>
            <person name="Liu Y."/>
            <person name="Hou J."/>
            <person name="Li T.-Q."/>
            <person name="Guan C.-H."/>
            <person name="Wu X."/>
            <person name="Wu H.-Z."/>
            <person name="Ling F."/>
            <person name="Zhang R."/>
            <person name="Shi X.-G."/>
            <person name="Ren J.-P."/>
            <person name="Chen E.-F."/>
            <person name="Sun J.-M."/>
        </authorList>
    </citation>
    <scope>NUCLEOTIDE SEQUENCE</scope>
    <source>
        <strain evidence="7">Adult_tree_wgs_1</strain>
        <tissue evidence="7">Leaves</tissue>
    </source>
</reference>
<dbReference type="GO" id="GO:0003978">
    <property type="term" value="F:UDP-glucose 4-epimerase activity"/>
    <property type="evidence" value="ECO:0007669"/>
    <property type="project" value="UniProtKB-EC"/>
</dbReference>
<dbReference type="InterPro" id="IPR036291">
    <property type="entry name" value="NAD(P)-bd_dom_sf"/>
</dbReference>
<comment type="catalytic activity">
    <reaction evidence="1">
        <text>UDP-alpha-D-glucose = UDP-alpha-D-galactose</text>
        <dbReference type="Rhea" id="RHEA:22168"/>
        <dbReference type="ChEBI" id="CHEBI:58885"/>
        <dbReference type="ChEBI" id="CHEBI:66914"/>
        <dbReference type="EC" id="5.1.3.2"/>
    </reaction>
</comment>
<protein>
    <recommendedName>
        <fullName evidence="4">UDP-glucose 4-epimerase</fullName>
        <ecNumber evidence="4">5.1.3.2</ecNumber>
    </recommendedName>
</protein>
<dbReference type="OrthoDB" id="1793148at2759"/>